<gene>
    <name evidence="1" type="ORF">ABIC75_003829</name>
</gene>
<evidence type="ECO:0000313" key="1">
    <source>
        <dbReference type="EMBL" id="MET3654091.1"/>
    </source>
</evidence>
<sequence length="133" mass="14325">MDFEINGQQYRSGKLNARQQFHVARRLAPVLGGLATASQGKTDDFATFLQPIADAIAGMSDADCDYVLDTCLAIVQRQQGSSWANIFVNKAQMFDDIDMGVMLQIASKVITENLGSFFQGSAASLLNTPTTAA</sequence>
<dbReference type="Proteomes" id="UP001549184">
    <property type="component" value="Unassembled WGS sequence"/>
</dbReference>
<evidence type="ECO:0000313" key="2">
    <source>
        <dbReference type="Proteomes" id="UP001549184"/>
    </source>
</evidence>
<accession>A0ABV2JZ35</accession>
<dbReference type="InterPro" id="IPR049156">
    <property type="entry name" value="Phage_chap_TAC_15-like"/>
</dbReference>
<keyword evidence="2" id="KW-1185">Reference proteome</keyword>
<dbReference type="RefSeq" id="WP_354015465.1">
    <property type="nucleotide sequence ID" value="NZ_JBEPMU010000006.1"/>
</dbReference>
<evidence type="ECO:0008006" key="3">
    <source>
        <dbReference type="Google" id="ProtNLM"/>
    </source>
</evidence>
<name>A0ABV2JZ35_9GAMM</name>
<dbReference type="Pfam" id="PF21822">
    <property type="entry name" value="Phage_TAC_15"/>
    <property type="match status" value="1"/>
</dbReference>
<organism evidence="1 2">
    <name type="scientific">Dyella japonica</name>
    <dbReference type="NCBI Taxonomy" id="231455"/>
    <lineage>
        <taxon>Bacteria</taxon>
        <taxon>Pseudomonadati</taxon>
        <taxon>Pseudomonadota</taxon>
        <taxon>Gammaproteobacteria</taxon>
        <taxon>Lysobacterales</taxon>
        <taxon>Rhodanobacteraceae</taxon>
        <taxon>Dyella</taxon>
    </lineage>
</organism>
<protein>
    <recommendedName>
        <fullName evidence="3">Bacteriophage protein</fullName>
    </recommendedName>
</protein>
<reference evidence="1 2" key="1">
    <citation type="submission" date="2024-06" db="EMBL/GenBank/DDBJ databases">
        <title>Sorghum-associated microbial communities from plants grown in Nebraska, USA.</title>
        <authorList>
            <person name="Schachtman D."/>
        </authorList>
    </citation>
    <scope>NUCLEOTIDE SEQUENCE [LARGE SCALE GENOMIC DNA]</scope>
    <source>
        <strain evidence="1 2">1073</strain>
    </source>
</reference>
<comment type="caution">
    <text evidence="1">The sequence shown here is derived from an EMBL/GenBank/DDBJ whole genome shotgun (WGS) entry which is preliminary data.</text>
</comment>
<dbReference type="EMBL" id="JBEPMU010000006">
    <property type="protein sequence ID" value="MET3654091.1"/>
    <property type="molecule type" value="Genomic_DNA"/>
</dbReference>
<proteinExistence type="predicted"/>